<feature type="signal peptide" evidence="2">
    <location>
        <begin position="1"/>
        <end position="28"/>
    </location>
</feature>
<feature type="domain" description="SLH" evidence="3">
    <location>
        <begin position="245"/>
        <end position="308"/>
    </location>
</feature>
<evidence type="ECO:0000256" key="2">
    <source>
        <dbReference type="SAM" id="SignalP"/>
    </source>
</evidence>
<dbReference type="EMBL" id="WEIO01000003">
    <property type="protein sequence ID" value="KAB7707348.1"/>
    <property type="molecule type" value="Genomic_DNA"/>
</dbReference>
<dbReference type="InterPro" id="IPR051465">
    <property type="entry name" value="Cell_Envelope_Struct_Comp"/>
</dbReference>
<dbReference type="Pfam" id="PF13472">
    <property type="entry name" value="Lipase_GDSL_2"/>
    <property type="match status" value="1"/>
</dbReference>
<name>A0A6I1FKM7_9BACI</name>
<dbReference type="RefSeq" id="WP_152150312.1">
    <property type="nucleotide sequence ID" value="NZ_WEIO01000003.1"/>
</dbReference>
<feature type="chain" id="PRO_5026267966" description="SLH domain-containing protein" evidence="2">
    <location>
        <begin position="29"/>
        <end position="423"/>
    </location>
</feature>
<reference evidence="4 5" key="1">
    <citation type="submission" date="2019-10" db="EMBL/GenBank/DDBJ databases">
        <title>Bacillus aerolatum sp. nov., isolated from bioaerosol of sport playgrounds.</title>
        <authorList>
            <person name="Chen P."/>
            <person name="Zhang G."/>
        </authorList>
    </citation>
    <scope>NUCLEOTIDE SEQUENCE [LARGE SCALE GENOMIC DNA]</scope>
    <source>
        <strain evidence="4 5">CX253</strain>
    </source>
</reference>
<accession>A0A6I1FKM7</accession>
<gene>
    <name evidence="4" type="ORF">F9802_06230</name>
</gene>
<sequence>MGRKKIFASLLSVILFVTAFLSPATAEAVETKLDYVALGDSLAAGQDPYKKIGAGYADMIAEKLRTDGKLGSFTKEYSASGATTTDALNSLKNQKVQQAVKQAEIVTLSAGANDLFKVIKIDPATSKIVYDLAEVQQVMLTLQQNLTAITSQLKRLNPKAQVYVMGYYFPFPHFPEGEEKEQAKMLSLQLNQLIEGAATYNGAAFVSVQEFDKNGAAYVENPQDVHPNAAGYQVMADAFFKVYHSADRFSDLPESSEARQAILALANAGILSGKPDGTFEPGRNITRAETAIVLAKIVPNLPESPKNPGFKDISPNVKAYDAIAKLTEAGVFAKASRFNPNQQLTRAQMARLLSVIYKLEAAGPTNFKDVPADFWAKKEIDAVVTNKVMIGSNDNSFHPNNPITRAEFSITIYRILESLKTAA</sequence>
<dbReference type="PROSITE" id="PS51272">
    <property type="entry name" value="SLH"/>
    <property type="match status" value="2"/>
</dbReference>
<keyword evidence="1 2" id="KW-0732">Signal</keyword>
<evidence type="ECO:0000313" key="5">
    <source>
        <dbReference type="Proteomes" id="UP000429595"/>
    </source>
</evidence>
<dbReference type="Pfam" id="PF00395">
    <property type="entry name" value="SLH"/>
    <property type="match status" value="3"/>
</dbReference>
<dbReference type="SUPFAM" id="SSF52266">
    <property type="entry name" value="SGNH hydrolase"/>
    <property type="match status" value="1"/>
</dbReference>
<dbReference type="PANTHER" id="PTHR43308">
    <property type="entry name" value="OUTER MEMBRANE PROTEIN ALPHA-RELATED"/>
    <property type="match status" value="1"/>
</dbReference>
<dbReference type="Proteomes" id="UP000429595">
    <property type="component" value="Unassembled WGS sequence"/>
</dbReference>
<comment type="caution">
    <text evidence="4">The sequence shown here is derived from an EMBL/GenBank/DDBJ whole genome shotgun (WGS) entry which is preliminary data.</text>
</comment>
<evidence type="ECO:0000259" key="3">
    <source>
        <dbReference type="PROSITE" id="PS51272"/>
    </source>
</evidence>
<evidence type="ECO:0000313" key="4">
    <source>
        <dbReference type="EMBL" id="KAB7707348.1"/>
    </source>
</evidence>
<dbReference type="InterPro" id="IPR001119">
    <property type="entry name" value="SLH_dom"/>
</dbReference>
<evidence type="ECO:0000256" key="1">
    <source>
        <dbReference type="ARBA" id="ARBA00022729"/>
    </source>
</evidence>
<dbReference type="InterPro" id="IPR013830">
    <property type="entry name" value="SGNH_hydro"/>
</dbReference>
<dbReference type="Gene3D" id="3.40.50.1110">
    <property type="entry name" value="SGNH hydrolase"/>
    <property type="match status" value="1"/>
</dbReference>
<feature type="domain" description="SLH" evidence="3">
    <location>
        <begin position="363"/>
        <end position="423"/>
    </location>
</feature>
<organism evidence="4 5">
    <name type="scientific">Bacillus aerolatus</name>
    <dbReference type="NCBI Taxonomy" id="2653354"/>
    <lineage>
        <taxon>Bacteria</taxon>
        <taxon>Bacillati</taxon>
        <taxon>Bacillota</taxon>
        <taxon>Bacilli</taxon>
        <taxon>Bacillales</taxon>
        <taxon>Bacillaceae</taxon>
        <taxon>Bacillus</taxon>
    </lineage>
</organism>
<proteinExistence type="predicted"/>
<keyword evidence="5" id="KW-1185">Reference proteome</keyword>
<dbReference type="AlphaFoldDB" id="A0A6I1FKM7"/>
<protein>
    <recommendedName>
        <fullName evidence="3">SLH domain-containing protein</fullName>
    </recommendedName>
</protein>
<dbReference type="InterPro" id="IPR036514">
    <property type="entry name" value="SGNH_hydro_sf"/>
</dbReference>